<dbReference type="EMBL" id="JANJOU010000002">
    <property type="protein sequence ID" value="MCR0981068.1"/>
    <property type="molecule type" value="Genomic_DNA"/>
</dbReference>
<name>A0ABT1WYY8_9PROT</name>
<dbReference type="InterPro" id="IPR029032">
    <property type="entry name" value="AhpD-like"/>
</dbReference>
<reference evidence="2 3" key="1">
    <citation type="submission" date="2022-06" db="EMBL/GenBank/DDBJ databases">
        <title>Roseomonas CN29.</title>
        <authorList>
            <person name="Cheng Y."/>
            <person name="He X."/>
        </authorList>
    </citation>
    <scope>NUCLEOTIDE SEQUENCE [LARGE SCALE GENOMIC DNA]</scope>
    <source>
        <strain evidence="2 3">CN29</strain>
    </source>
</reference>
<gene>
    <name evidence="2" type="ORF">NRP21_03285</name>
</gene>
<evidence type="ECO:0000313" key="3">
    <source>
        <dbReference type="Proteomes" id="UP001524642"/>
    </source>
</evidence>
<feature type="domain" description="Carboxymuconolactone decarboxylase-like" evidence="1">
    <location>
        <begin position="145"/>
        <end position="212"/>
    </location>
</feature>
<organism evidence="2 3">
    <name type="scientific">Roseomonas populi</name>
    <dbReference type="NCBI Taxonomy" id="3121582"/>
    <lineage>
        <taxon>Bacteria</taxon>
        <taxon>Pseudomonadati</taxon>
        <taxon>Pseudomonadota</taxon>
        <taxon>Alphaproteobacteria</taxon>
        <taxon>Acetobacterales</taxon>
        <taxon>Roseomonadaceae</taxon>
        <taxon>Roseomonas</taxon>
    </lineage>
</organism>
<protein>
    <submittedName>
        <fullName evidence="2">Carboxymuconolactone decarboxylase family protein</fullName>
    </submittedName>
</protein>
<evidence type="ECO:0000313" key="2">
    <source>
        <dbReference type="EMBL" id="MCR0981068.1"/>
    </source>
</evidence>
<dbReference type="Gene3D" id="1.20.1290.10">
    <property type="entry name" value="AhpD-like"/>
    <property type="match status" value="1"/>
</dbReference>
<dbReference type="Proteomes" id="UP001524642">
    <property type="component" value="Unassembled WGS sequence"/>
</dbReference>
<dbReference type="RefSeq" id="WP_257714748.1">
    <property type="nucleotide sequence ID" value="NZ_JANJOU010000002.1"/>
</dbReference>
<dbReference type="SUPFAM" id="SSF69118">
    <property type="entry name" value="AhpD-like"/>
    <property type="match status" value="1"/>
</dbReference>
<dbReference type="PANTHER" id="PTHR33930:SF2">
    <property type="entry name" value="BLR3452 PROTEIN"/>
    <property type="match status" value="1"/>
</dbReference>
<dbReference type="Pfam" id="PF02627">
    <property type="entry name" value="CMD"/>
    <property type="match status" value="1"/>
</dbReference>
<comment type="caution">
    <text evidence="2">The sequence shown here is derived from an EMBL/GenBank/DDBJ whole genome shotgun (WGS) entry which is preliminary data.</text>
</comment>
<evidence type="ECO:0000259" key="1">
    <source>
        <dbReference type="Pfam" id="PF02627"/>
    </source>
</evidence>
<dbReference type="PANTHER" id="PTHR33930">
    <property type="entry name" value="ALKYL HYDROPEROXIDE REDUCTASE AHPD"/>
    <property type="match status" value="1"/>
</dbReference>
<dbReference type="InterPro" id="IPR003779">
    <property type="entry name" value="CMD-like"/>
</dbReference>
<accession>A0ABT1WYY8</accession>
<proteinExistence type="predicted"/>
<sequence length="236" mass="25364">MSGLDAEIEALRADPAFAQAFEGLADASADGVLPRRLQALLLVAVNGAVTHLNEAALRAAIRDARTHGAAAAELREVLQLTSVLGIHALSIGVPALLDELAAAGQAFDRAAPLTEEQARIKADFTAGRGRWSDRWEALLRLDTRYFEAYTRFSSHPWTSGTLAPKEREFVYIAIDCATTHLFEPGLRVHIRSALSYGASAAEIVAVLKLTTLMGIQTATLGERLLAEEYGTKQPSS</sequence>
<keyword evidence="3" id="KW-1185">Reference proteome</keyword>